<evidence type="ECO:0000313" key="2">
    <source>
        <dbReference type="Proteomes" id="UP000436088"/>
    </source>
</evidence>
<organism evidence="1 2">
    <name type="scientific">Hibiscus syriacus</name>
    <name type="common">Rose of Sharon</name>
    <dbReference type="NCBI Taxonomy" id="106335"/>
    <lineage>
        <taxon>Eukaryota</taxon>
        <taxon>Viridiplantae</taxon>
        <taxon>Streptophyta</taxon>
        <taxon>Embryophyta</taxon>
        <taxon>Tracheophyta</taxon>
        <taxon>Spermatophyta</taxon>
        <taxon>Magnoliopsida</taxon>
        <taxon>eudicotyledons</taxon>
        <taxon>Gunneridae</taxon>
        <taxon>Pentapetalae</taxon>
        <taxon>rosids</taxon>
        <taxon>malvids</taxon>
        <taxon>Malvales</taxon>
        <taxon>Malvaceae</taxon>
        <taxon>Malvoideae</taxon>
        <taxon>Hibiscus</taxon>
    </lineage>
</organism>
<evidence type="ECO:0000313" key="1">
    <source>
        <dbReference type="EMBL" id="KAE8675718.1"/>
    </source>
</evidence>
<evidence type="ECO:0008006" key="3">
    <source>
        <dbReference type="Google" id="ProtNLM"/>
    </source>
</evidence>
<dbReference type="PANTHER" id="PTHR33116:SF86">
    <property type="entry name" value="REVERSE TRANSCRIPTASE DOMAIN-CONTAINING PROTEIN"/>
    <property type="match status" value="1"/>
</dbReference>
<proteinExistence type="predicted"/>
<sequence length="126" mass="14838">MIYCYLLPDCLVQDLVIGMQRYWWSGDANKRGWPMVAWKTMCKPKREGGLGFRDLYSFNLALLGKQFWCFIKEPDSLVASVFRAKYFPNGDILHATLKDMSSFAWKGLYRTLQDLKGCLFLEKWCW</sequence>
<dbReference type="PANTHER" id="PTHR33116">
    <property type="entry name" value="REVERSE TRANSCRIPTASE ZINC-BINDING DOMAIN-CONTAINING PROTEIN-RELATED-RELATED"/>
    <property type="match status" value="1"/>
</dbReference>
<dbReference type="EMBL" id="VEPZ02001394">
    <property type="protein sequence ID" value="KAE8675718.1"/>
    <property type="molecule type" value="Genomic_DNA"/>
</dbReference>
<comment type="caution">
    <text evidence="1">The sequence shown here is derived from an EMBL/GenBank/DDBJ whole genome shotgun (WGS) entry which is preliminary data.</text>
</comment>
<accession>A0A6A2XJK9</accession>
<dbReference type="Proteomes" id="UP000436088">
    <property type="component" value="Unassembled WGS sequence"/>
</dbReference>
<dbReference type="AlphaFoldDB" id="A0A6A2XJK9"/>
<protein>
    <recommendedName>
        <fullName evidence="3">Reverse transcriptase zinc-binding domain-containing protein</fullName>
    </recommendedName>
</protein>
<gene>
    <name evidence="1" type="ORF">F3Y22_tig00111648pilonHSYRG00320</name>
</gene>
<keyword evidence="2" id="KW-1185">Reference proteome</keyword>
<name>A0A6A2XJK9_HIBSY</name>
<reference evidence="1" key="1">
    <citation type="submission" date="2019-09" db="EMBL/GenBank/DDBJ databases">
        <title>Draft genome information of white flower Hibiscus syriacus.</title>
        <authorList>
            <person name="Kim Y.-M."/>
        </authorList>
    </citation>
    <scope>NUCLEOTIDE SEQUENCE [LARGE SCALE GENOMIC DNA]</scope>
    <source>
        <strain evidence="1">YM2019G1</strain>
    </source>
</reference>